<organism evidence="3 4">
    <name type="scientific">Microbacterium resistens</name>
    <dbReference type="NCBI Taxonomy" id="156977"/>
    <lineage>
        <taxon>Bacteria</taxon>
        <taxon>Bacillati</taxon>
        <taxon>Actinomycetota</taxon>
        <taxon>Actinomycetes</taxon>
        <taxon>Micrococcales</taxon>
        <taxon>Microbacteriaceae</taxon>
        <taxon>Microbacterium</taxon>
    </lineage>
</organism>
<keyword evidence="4" id="KW-1185">Reference proteome</keyword>
<dbReference type="Proteomes" id="UP001199642">
    <property type="component" value="Chromosome"/>
</dbReference>
<accession>A0ABY3RRL0</accession>
<dbReference type="SMART" id="SM00342">
    <property type="entry name" value="HTH_ARAC"/>
    <property type="match status" value="1"/>
</dbReference>
<evidence type="ECO:0000313" key="3">
    <source>
        <dbReference type="EMBL" id="UGS26718.1"/>
    </source>
</evidence>
<evidence type="ECO:0000256" key="1">
    <source>
        <dbReference type="SAM" id="MobiDB-lite"/>
    </source>
</evidence>
<feature type="region of interest" description="Disordered" evidence="1">
    <location>
        <begin position="1"/>
        <end position="20"/>
    </location>
</feature>
<dbReference type="RefSeq" id="WP_231820311.1">
    <property type="nucleotide sequence ID" value="NZ_CP082781.1"/>
</dbReference>
<sequence>MSGLNTVDRGSDSAHVTRVWRSQGPGAKRMLSVTNSNWELVFMEFEGSVSVTVRGPETSPSLVELPEEGSAIGIVFAHGTALEGLPVPRLVDAAVTEPADDAGRRMELGGETWEIPRYDSVEDFVAKLSAAGLLRHDRLVADVAAGADDHGLGPRATQLRVKALTGLTRTAIRQIERARAAAMMLQDGRPIIEAVHELDYYDQPHLSHALSRFIGRTASELRRGDPDVPLSLLYKTPGWPAE</sequence>
<evidence type="ECO:0000259" key="2">
    <source>
        <dbReference type="PROSITE" id="PS01124"/>
    </source>
</evidence>
<name>A0ABY3RRL0_9MICO</name>
<evidence type="ECO:0000313" key="4">
    <source>
        <dbReference type="Proteomes" id="UP001199642"/>
    </source>
</evidence>
<protein>
    <submittedName>
        <fullName evidence="3">AraC family transcriptional regulator</fullName>
    </submittedName>
</protein>
<dbReference type="PROSITE" id="PS01124">
    <property type="entry name" value="HTH_ARAC_FAMILY_2"/>
    <property type="match status" value="1"/>
</dbReference>
<dbReference type="Gene3D" id="1.10.10.60">
    <property type="entry name" value="Homeodomain-like"/>
    <property type="match status" value="1"/>
</dbReference>
<reference evidence="3 4" key="1">
    <citation type="submission" date="2023-01" db="EMBL/GenBank/DDBJ databases">
        <title>Characterization of estradiol degrading bacteria Microbacterium sp. MZT7 and reveal degrading genes through genome analysis.</title>
        <authorList>
            <person name="Hao P."/>
            <person name="Gao Y."/>
        </authorList>
    </citation>
    <scope>NUCLEOTIDE SEQUENCE [LARGE SCALE GENOMIC DNA]</scope>
    <source>
        <strain evidence="3 4">MZT7</strain>
    </source>
</reference>
<proteinExistence type="predicted"/>
<feature type="domain" description="HTH araC/xylS-type" evidence="2">
    <location>
        <begin position="147"/>
        <end position="224"/>
    </location>
</feature>
<dbReference type="EMBL" id="CP082781">
    <property type="protein sequence ID" value="UGS26718.1"/>
    <property type="molecule type" value="Genomic_DNA"/>
</dbReference>
<dbReference type="InterPro" id="IPR018060">
    <property type="entry name" value="HTH_AraC"/>
</dbReference>
<gene>
    <name evidence="3" type="ORF">K8F61_00310</name>
</gene>